<sequence length="84" mass="9252">MNISLDAAKAIYRQAIDPTASDGEGANWWGEVADEVRGVVSARTVGEAAEVISWWHHDWTLVSDTSRDAAKRIREVARALRCDA</sequence>
<name>A0ACC6RN49_9BURK</name>
<protein>
    <submittedName>
        <fullName evidence="1">Uncharacterized protein</fullName>
    </submittedName>
</protein>
<dbReference type="Proteomes" id="UP001392318">
    <property type="component" value="Unassembled WGS sequence"/>
</dbReference>
<organism evidence="1 2">
    <name type="scientific">Paraburkholderia unamae</name>
    <dbReference type="NCBI Taxonomy" id="219649"/>
    <lineage>
        <taxon>Bacteria</taxon>
        <taxon>Pseudomonadati</taxon>
        <taxon>Pseudomonadota</taxon>
        <taxon>Betaproteobacteria</taxon>
        <taxon>Burkholderiales</taxon>
        <taxon>Burkholderiaceae</taxon>
        <taxon>Paraburkholderia</taxon>
    </lineage>
</organism>
<accession>A0ACC6RN49</accession>
<evidence type="ECO:0000313" key="2">
    <source>
        <dbReference type="Proteomes" id="UP001392318"/>
    </source>
</evidence>
<gene>
    <name evidence="1" type="ORF">VSR83_21995</name>
</gene>
<reference evidence="1" key="1">
    <citation type="submission" date="2024-01" db="EMBL/GenBank/DDBJ databases">
        <title>The diversity of rhizobia nodulating Mimosa spp. in eleven states of Brazil covering several biomes is determined by host plant, location, and edaphic factors.</title>
        <authorList>
            <person name="Rouws L."/>
            <person name="Barauna A."/>
            <person name="Beukes C."/>
            <person name="De Faria S.M."/>
            <person name="Gross E."/>
            <person name="Dos Reis Junior F.B."/>
            <person name="Simon M."/>
            <person name="Maluk M."/>
            <person name="Odee D.W."/>
            <person name="Kenicer G."/>
            <person name="Young J.P.W."/>
            <person name="Reis V.M."/>
            <person name="Zilli J."/>
            <person name="James E.K."/>
        </authorList>
    </citation>
    <scope>NUCLEOTIDE SEQUENCE</scope>
    <source>
        <strain evidence="1">JPY452</strain>
    </source>
</reference>
<evidence type="ECO:0000313" key="1">
    <source>
        <dbReference type="EMBL" id="MEM5402743.1"/>
    </source>
</evidence>
<keyword evidence="2" id="KW-1185">Reference proteome</keyword>
<proteinExistence type="predicted"/>
<dbReference type="EMBL" id="JAYMRU010000016">
    <property type="protein sequence ID" value="MEM5402743.1"/>
    <property type="molecule type" value="Genomic_DNA"/>
</dbReference>
<comment type="caution">
    <text evidence="1">The sequence shown here is derived from an EMBL/GenBank/DDBJ whole genome shotgun (WGS) entry which is preliminary data.</text>
</comment>